<reference evidence="3 4" key="1">
    <citation type="submission" date="2015-07" db="EMBL/GenBank/DDBJ databases">
        <title>Genome sequencing of Kibdelosporangium phytohabitans.</title>
        <authorList>
            <person name="Qin S."/>
            <person name="Xing K."/>
        </authorList>
    </citation>
    <scope>NUCLEOTIDE SEQUENCE [LARGE SCALE GENOMIC DNA]</scope>
    <source>
        <strain evidence="3 4">KLBMP1111</strain>
    </source>
</reference>
<dbReference type="Pfam" id="PF22599">
    <property type="entry name" value="SecDF_P1_head"/>
    <property type="match status" value="1"/>
</dbReference>
<evidence type="ECO:0000313" key="4">
    <source>
        <dbReference type="Proteomes" id="UP000063699"/>
    </source>
</evidence>
<name>A0A0N7F3U7_9PSEU</name>
<feature type="signal peptide" evidence="1">
    <location>
        <begin position="1"/>
        <end position="21"/>
    </location>
</feature>
<protein>
    <recommendedName>
        <fullName evidence="2">SecDF P1 head subdomain domain-containing protein</fullName>
    </recommendedName>
</protein>
<evidence type="ECO:0000313" key="3">
    <source>
        <dbReference type="EMBL" id="ALG09623.1"/>
    </source>
</evidence>
<dbReference type="STRING" id="860235.AOZ06_24395"/>
<evidence type="ECO:0000256" key="1">
    <source>
        <dbReference type="SAM" id="SignalP"/>
    </source>
</evidence>
<keyword evidence="4" id="KW-1185">Reference proteome</keyword>
<dbReference type="InterPro" id="IPR054384">
    <property type="entry name" value="SecDF_P1_head"/>
</dbReference>
<dbReference type="Proteomes" id="UP000063699">
    <property type="component" value="Chromosome"/>
</dbReference>
<proteinExistence type="predicted"/>
<dbReference type="AlphaFoldDB" id="A0A0N7F3U7"/>
<dbReference type="EMBL" id="CP012752">
    <property type="protein sequence ID" value="ALG09623.1"/>
    <property type="molecule type" value="Genomic_DNA"/>
</dbReference>
<sequence length="159" mass="17068">MRGIWGLVAVVLALCVGCSTVDGTAVPPSASNHPALVKPVEVRRVVETAPDIKLRDNAGEEYTLGPVEMRLEQFTRAYIQFSPEGGGYMINLELPGDLAAKFGELTTANVDKRLAMIVDNTVVFAPTVTSPIVGGKVQIQQNYTQQQAKDLLDAIGGER</sequence>
<dbReference type="RefSeq" id="WP_054291527.1">
    <property type="nucleotide sequence ID" value="NZ_CP012752.1"/>
</dbReference>
<evidence type="ECO:0000259" key="2">
    <source>
        <dbReference type="Pfam" id="PF22599"/>
    </source>
</evidence>
<dbReference type="OrthoDB" id="5240379at2"/>
<feature type="chain" id="PRO_5039251136" description="SecDF P1 head subdomain domain-containing protein" evidence="1">
    <location>
        <begin position="22"/>
        <end position="159"/>
    </location>
</feature>
<organism evidence="3 4">
    <name type="scientific">Kibdelosporangium phytohabitans</name>
    <dbReference type="NCBI Taxonomy" id="860235"/>
    <lineage>
        <taxon>Bacteria</taxon>
        <taxon>Bacillati</taxon>
        <taxon>Actinomycetota</taxon>
        <taxon>Actinomycetes</taxon>
        <taxon>Pseudonocardiales</taxon>
        <taxon>Pseudonocardiaceae</taxon>
        <taxon>Kibdelosporangium</taxon>
    </lineage>
</organism>
<accession>A0A0N7F3U7</accession>
<keyword evidence="1" id="KW-0732">Signal</keyword>
<dbReference type="Gene3D" id="3.30.1360.200">
    <property type="match status" value="1"/>
</dbReference>
<feature type="domain" description="SecDF P1 head subdomain" evidence="2">
    <location>
        <begin position="58"/>
        <end position="151"/>
    </location>
</feature>
<gene>
    <name evidence="3" type="ORF">AOZ06_24395</name>
</gene>
<dbReference type="KEGG" id="kphy:AOZ06_24395"/>